<protein>
    <recommendedName>
        <fullName evidence="5">Cobalt-zinc-cadmium resistance protein</fullName>
    </recommendedName>
</protein>
<evidence type="ECO:0000256" key="2">
    <source>
        <dbReference type="SAM" id="SignalP"/>
    </source>
</evidence>
<dbReference type="OrthoDB" id="6717343at2"/>
<keyword evidence="2" id="KW-0732">Signal</keyword>
<dbReference type="InterPro" id="IPR055013">
    <property type="entry name" value="CzcI"/>
</dbReference>
<feature type="signal peptide" evidence="2">
    <location>
        <begin position="1"/>
        <end position="22"/>
    </location>
</feature>
<evidence type="ECO:0008006" key="5">
    <source>
        <dbReference type="Google" id="ProtNLM"/>
    </source>
</evidence>
<dbReference type="AlphaFoldDB" id="A0A246JI88"/>
<organism evidence="3 4">
    <name type="scientific">Roseateles aquatilis</name>
    <dbReference type="NCBI Taxonomy" id="431061"/>
    <lineage>
        <taxon>Bacteria</taxon>
        <taxon>Pseudomonadati</taxon>
        <taxon>Pseudomonadota</taxon>
        <taxon>Betaproteobacteria</taxon>
        <taxon>Burkholderiales</taxon>
        <taxon>Sphaerotilaceae</taxon>
        <taxon>Roseateles</taxon>
    </lineage>
</organism>
<evidence type="ECO:0000256" key="1">
    <source>
        <dbReference type="SAM" id="MobiDB-lite"/>
    </source>
</evidence>
<feature type="compositionally biased region" description="Basic and acidic residues" evidence="1">
    <location>
        <begin position="118"/>
        <end position="130"/>
    </location>
</feature>
<dbReference type="Proteomes" id="UP000197468">
    <property type="component" value="Unassembled WGS sequence"/>
</dbReference>
<evidence type="ECO:0000313" key="4">
    <source>
        <dbReference type="Proteomes" id="UP000197468"/>
    </source>
</evidence>
<gene>
    <name evidence="3" type="ORF">CDN99_07835</name>
</gene>
<accession>A0A246JI88</accession>
<name>A0A246JI88_9BURK</name>
<keyword evidence="4" id="KW-1185">Reference proteome</keyword>
<sequence length="130" mass="13931">MRRWLTVFLLILLPLQLSWAVAATYCQHEADPAASHIGHHQHEHHGLKASDDTSATDATGKVAKAKNGAQPAPAGVDNDCGSCHLGHAQPVFSAPPRLPALVGPVARTAPSGDWSSRGPDRRERPNWRLA</sequence>
<feature type="chain" id="PRO_5012173625" description="Cobalt-zinc-cadmium resistance protein" evidence="2">
    <location>
        <begin position="23"/>
        <end position="130"/>
    </location>
</feature>
<evidence type="ECO:0000313" key="3">
    <source>
        <dbReference type="EMBL" id="OWQ92240.1"/>
    </source>
</evidence>
<feature type="region of interest" description="Disordered" evidence="1">
    <location>
        <begin position="93"/>
        <end position="130"/>
    </location>
</feature>
<dbReference type="GO" id="GO:0046686">
    <property type="term" value="P:response to cadmium ion"/>
    <property type="evidence" value="ECO:0007669"/>
    <property type="project" value="InterPro"/>
</dbReference>
<dbReference type="RefSeq" id="WP_088384274.1">
    <property type="nucleotide sequence ID" value="NZ_NIOF01000002.1"/>
</dbReference>
<feature type="region of interest" description="Disordered" evidence="1">
    <location>
        <begin position="35"/>
        <end position="80"/>
    </location>
</feature>
<dbReference type="EMBL" id="NIOF01000002">
    <property type="protein sequence ID" value="OWQ92240.1"/>
    <property type="molecule type" value="Genomic_DNA"/>
</dbReference>
<comment type="caution">
    <text evidence="3">The sequence shown here is derived from an EMBL/GenBank/DDBJ whole genome shotgun (WGS) entry which is preliminary data.</text>
</comment>
<reference evidence="3 4" key="1">
    <citation type="journal article" date="2008" name="Int. J. Syst. Evol. Microbiol.">
        <title>Description of Roseateles aquatilis sp. nov. and Roseateles terrae sp. nov., in the class Betaproteobacteria, and emended description of the genus Roseateles.</title>
        <authorList>
            <person name="Gomila M."/>
            <person name="Bowien B."/>
            <person name="Falsen E."/>
            <person name="Moore E.R."/>
            <person name="Lalucat J."/>
        </authorList>
    </citation>
    <scope>NUCLEOTIDE SEQUENCE [LARGE SCALE GENOMIC DNA]</scope>
    <source>
        <strain evidence="3 4">CCUG 48205</strain>
    </source>
</reference>
<proteinExistence type="predicted"/>
<dbReference type="NCBIfam" id="NF045614">
    <property type="entry name" value="efflu_CzcI_Cupr"/>
    <property type="match status" value="1"/>
</dbReference>